<dbReference type="SMART" id="SM00205">
    <property type="entry name" value="THN"/>
    <property type="match status" value="1"/>
</dbReference>
<accession>A0A9W7JCK3</accession>
<evidence type="ECO:0000313" key="4">
    <source>
        <dbReference type="Proteomes" id="UP001165190"/>
    </source>
</evidence>
<comment type="caution">
    <text evidence="3">The sequence shown here is derived from an EMBL/GenBank/DDBJ whole genome shotgun (WGS) entry which is preliminary data.</text>
</comment>
<feature type="disulfide bond" evidence="1">
    <location>
        <begin position="78"/>
        <end position="84"/>
    </location>
</feature>
<feature type="disulfide bond" evidence="1">
    <location>
        <begin position="150"/>
        <end position="211"/>
    </location>
</feature>
<evidence type="ECO:0000313" key="3">
    <source>
        <dbReference type="EMBL" id="GMJ12076.1"/>
    </source>
</evidence>
<keyword evidence="1" id="KW-1015">Disulfide bond</keyword>
<protein>
    <recommendedName>
        <fullName evidence="5">Thaumatin-like protein</fullName>
    </recommendedName>
</protein>
<dbReference type="InterPro" id="IPR017949">
    <property type="entry name" value="Thaumatin_CS"/>
</dbReference>
<feature type="signal peptide" evidence="2">
    <location>
        <begin position="1"/>
        <end position="20"/>
    </location>
</feature>
<dbReference type="AlphaFoldDB" id="A0A9W7JCK3"/>
<dbReference type="Pfam" id="PF00314">
    <property type="entry name" value="Thaumatin"/>
    <property type="match status" value="1"/>
</dbReference>
<feature type="disulfide bond" evidence="1">
    <location>
        <begin position="89"/>
        <end position="96"/>
    </location>
</feature>
<proteinExistence type="predicted"/>
<dbReference type="SUPFAM" id="SSF49870">
    <property type="entry name" value="Osmotin, thaumatin-like protein"/>
    <property type="match status" value="1"/>
</dbReference>
<feature type="disulfide bond" evidence="1">
    <location>
        <begin position="178"/>
        <end position="187"/>
    </location>
</feature>
<name>A0A9W7JCK3_HIBTR</name>
<evidence type="ECO:0008006" key="5">
    <source>
        <dbReference type="Google" id="ProtNLM"/>
    </source>
</evidence>
<dbReference type="FunFam" id="2.60.110.10:FF:000004">
    <property type="entry name" value="THAUMATIN-LIKE PROTEIN 1"/>
    <property type="match status" value="1"/>
</dbReference>
<dbReference type="InterPro" id="IPR037176">
    <property type="entry name" value="Osmotin/thaumatin-like_sf"/>
</dbReference>
<dbReference type="PANTHER" id="PTHR31048">
    <property type="entry name" value="OS03G0233200 PROTEIN"/>
    <property type="match status" value="1"/>
</dbReference>
<dbReference type="InterPro" id="IPR001938">
    <property type="entry name" value="Thaumatin"/>
</dbReference>
<dbReference type="Gene3D" id="2.60.110.10">
    <property type="entry name" value="Thaumatin"/>
    <property type="match status" value="1"/>
</dbReference>
<feature type="disulfide bond" evidence="1">
    <location>
        <begin position="145"/>
        <end position="228"/>
    </location>
</feature>
<dbReference type="Proteomes" id="UP001165190">
    <property type="component" value="Unassembled WGS sequence"/>
</dbReference>
<sequence length="241" mass="24697">MKLYSLLGLSFAILFSGAQMATITIKNNCQFTIWPATLTGGGGAQLPNTGFELAPQEDEAIDVPATWTAGVIWARTQCSGSFTCATGDCGSGQVGCNGAGPRPPVTLAEFTLGSNGGQDFYDVSLVNGFNLPVSITPQGGSGPTCTTTSCPADVNAVCRADLAVSGADGNTIGCNSGCDAFGGAELCCTPPFDSAETCGPSEFSRLFKEQCPQAYSYAFDDPTSTFACNGGPDYLVTFCPS</sequence>
<evidence type="ECO:0000256" key="2">
    <source>
        <dbReference type="SAM" id="SignalP"/>
    </source>
</evidence>
<dbReference type="PIRSF" id="PIRSF002703">
    <property type="entry name" value="Thaumatin"/>
    <property type="match status" value="1"/>
</dbReference>
<dbReference type="CDD" id="cd09218">
    <property type="entry name" value="TLP-PA"/>
    <property type="match status" value="1"/>
</dbReference>
<keyword evidence="4" id="KW-1185">Reference proteome</keyword>
<dbReference type="PROSITE" id="PS51367">
    <property type="entry name" value="THAUMATIN_2"/>
    <property type="match status" value="1"/>
</dbReference>
<evidence type="ECO:0000256" key="1">
    <source>
        <dbReference type="PIRSR" id="PIRSR002703-1"/>
    </source>
</evidence>
<dbReference type="PRINTS" id="PR00347">
    <property type="entry name" value="THAUMATIN"/>
</dbReference>
<reference evidence="3" key="1">
    <citation type="submission" date="2023-05" db="EMBL/GenBank/DDBJ databases">
        <title>Genome and transcriptome analyses reveal genes involved in the formation of fine ridges on petal epidermal cells in Hibiscus trionum.</title>
        <authorList>
            <person name="Koshimizu S."/>
            <person name="Masuda S."/>
            <person name="Ishii T."/>
            <person name="Shirasu K."/>
            <person name="Hoshino A."/>
            <person name="Arita M."/>
        </authorList>
    </citation>
    <scope>NUCLEOTIDE SEQUENCE</scope>
    <source>
        <strain evidence="3">Hamamatsu line</strain>
    </source>
</reference>
<gene>
    <name evidence="3" type="ORF">HRI_004876900</name>
</gene>
<feature type="chain" id="PRO_5040839301" description="Thaumatin-like protein" evidence="2">
    <location>
        <begin position="21"/>
        <end position="241"/>
    </location>
</feature>
<dbReference type="PROSITE" id="PS00316">
    <property type="entry name" value="THAUMATIN_1"/>
    <property type="match status" value="1"/>
</dbReference>
<organism evidence="3 4">
    <name type="scientific">Hibiscus trionum</name>
    <name type="common">Flower of an hour</name>
    <dbReference type="NCBI Taxonomy" id="183268"/>
    <lineage>
        <taxon>Eukaryota</taxon>
        <taxon>Viridiplantae</taxon>
        <taxon>Streptophyta</taxon>
        <taxon>Embryophyta</taxon>
        <taxon>Tracheophyta</taxon>
        <taxon>Spermatophyta</taxon>
        <taxon>Magnoliopsida</taxon>
        <taxon>eudicotyledons</taxon>
        <taxon>Gunneridae</taxon>
        <taxon>Pentapetalae</taxon>
        <taxon>rosids</taxon>
        <taxon>malvids</taxon>
        <taxon>Malvales</taxon>
        <taxon>Malvaceae</taxon>
        <taxon>Malvoideae</taxon>
        <taxon>Hibiscus</taxon>
    </lineage>
</organism>
<feature type="disulfide bond" evidence="1">
    <location>
        <begin position="158"/>
        <end position="174"/>
    </location>
</feature>
<feature type="disulfide bond" evidence="1">
    <location>
        <begin position="29"/>
        <end position="239"/>
    </location>
</feature>
<feature type="disulfide bond" evidence="1">
    <location>
        <begin position="188"/>
        <end position="198"/>
    </location>
</feature>
<dbReference type="EMBL" id="BSYR01000061">
    <property type="protein sequence ID" value="GMJ12076.1"/>
    <property type="molecule type" value="Genomic_DNA"/>
</dbReference>
<keyword evidence="2" id="KW-0732">Signal</keyword>
<dbReference type="OrthoDB" id="430315at2759"/>